<feature type="region of interest" description="Disordered" evidence="1">
    <location>
        <begin position="158"/>
        <end position="215"/>
    </location>
</feature>
<accession>A0A9P6UTK1</accession>
<protein>
    <submittedName>
        <fullName evidence="2">Uncharacterized protein</fullName>
    </submittedName>
</protein>
<dbReference type="AlphaFoldDB" id="A0A9P6UTK1"/>
<sequence length="580" mass="64368">MATGRHNNYNTAEKSVAATLTNAHHHAQQQFIIKGHPYASLSACAKAFYSQFTFKNHGSATDSFRASLRIIQKKHDWATDLLKDIDSAEFKKEEKILHQGADRLTRKRSHTIAGFADRQSDRLVRDTLVTNATILQEGNRILGDLAISKLSSIQNHAEQISSSSSSSSKLKTPSISSESEEDRRSSIPFPRVPTDKNGQPPSVNPSPTEQDSSNDLVAVKQEDSVEENAKFKETVDAFGCLNQPTLWISHDGTIDLLLTFTSFLATRSRGPFIEHEYVADLSEGAPFLNSLSEKEFSAALECQPAIPSLVTTWPTVMDVFDRVLAPEFGFEQAYLASRKESMLDPVADGTYLQVDKSIPHSLNEREAFADITWPIIRGALRLAGIASRYLEVPIQGVDERKNAHRNLITDSKAHTHFADGVGLLDGGQAYLAEASVLFSPDPRKRHVDEYKLKRALRDTLISQVRRIAEESVPPKGACVFGSTSFADKTKYYRLDFCGAFRLTQVGSMTVPIADSNFGGRMRRCLTSALEFAALIMQEKKQREGAQDATMKERHEFARACTKIVRTTASPVAKSKRSQEQ</sequence>
<organism evidence="2 3">
    <name type="scientific">Linnemannia gamsii</name>
    <dbReference type="NCBI Taxonomy" id="64522"/>
    <lineage>
        <taxon>Eukaryota</taxon>
        <taxon>Fungi</taxon>
        <taxon>Fungi incertae sedis</taxon>
        <taxon>Mucoromycota</taxon>
        <taxon>Mortierellomycotina</taxon>
        <taxon>Mortierellomycetes</taxon>
        <taxon>Mortierellales</taxon>
        <taxon>Mortierellaceae</taxon>
        <taxon>Linnemannia</taxon>
    </lineage>
</organism>
<evidence type="ECO:0000313" key="2">
    <source>
        <dbReference type="EMBL" id="KAG0319110.1"/>
    </source>
</evidence>
<name>A0A9P6UTK1_9FUNG</name>
<proteinExistence type="predicted"/>
<dbReference type="OrthoDB" id="2402888at2759"/>
<reference evidence="2" key="1">
    <citation type="journal article" date="2020" name="Fungal Divers.">
        <title>Resolving the Mortierellaceae phylogeny through synthesis of multi-gene phylogenetics and phylogenomics.</title>
        <authorList>
            <person name="Vandepol N."/>
            <person name="Liber J."/>
            <person name="Desiro A."/>
            <person name="Na H."/>
            <person name="Kennedy M."/>
            <person name="Barry K."/>
            <person name="Grigoriev I.V."/>
            <person name="Miller A.N."/>
            <person name="O'Donnell K."/>
            <person name="Stajich J.E."/>
            <person name="Bonito G."/>
        </authorList>
    </citation>
    <scope>NUCLEOTIDE SEQUENCE</scope>
    <source>
        <strain evidence="2">NVP60</strain>
    </source>
</reference>
<feature type="compositionally biased region" description="Polar residues" evidence="1">
    <location>
        <begin position="196"/>
        <end position="215"/>
    </location>
</feature>
<keyword evidence="3" id="KW-1185">Reference proteome</keyword>
<evidence type="ECO:0000256" key="1">
    <source>
        <dbReference type="SAM" id="MobiDB-lite"/>
    </source>
</evidence>
<feature type="compositionally biased region" description="Low complexity" evidence="1">
    <location>
        <begin position="161"/>
        <end position="177"/>
    </location>
</feature>
<comment type="caution">
    <text evidence="2">The sequence shown here is derived from an EMBL/GenBank/DDBJ whole genome shotgun (WGS) entry which is preliminary data.</text>
</comment>
<dbReference type="Proteomes" id="UP000823405">
    <property type="component" value="Unassembled WGS sequence"/>
</dbReference>
<gene>
    <name evidence="2" type="ORF">BGZ97_002757</name>
</gene>
<evidence type="ECO:0000313" key="3">
    <source>
        <dbReference type="Proteomes" id="UP000823405"/>
    </source>
</evidence>
<dbReference type="EMBL" id="JAAAIN010000162">
    <property type="protein sequence ID" value="KAG0319110.1"/>
    <property type="molecule type" value="Genomic_DNA"/>
</dbReference>